<feature type="compositionally biased region" description="Polar residues" evidence="1">
    <location>
        <begin position="1"/>
        <end position="14"/>
    </location>
</feature>
<protein>
    <recommendedName>
        <fullName evidence="2">HTH cro/C1-type domain-containing protein</fullName>
    </recommendedName>
</protein>
<dbReference type="InterPro" id="IPR001387">
    <property type="entry name" value="Cro/C1-type_HTH"/>
</dbReference>
<organism evidence="3 4">
    <name type="scientific">Nocardia macrotermitis</name>
    <dbReference type="NCBI Taxonomy" id="2585198"/>
    <lineage>
        <taxon>Bacteria</taxon>
        <taxon>Bacillati</taxon>
        <taxon>Actinomycetota</taxon>
        <taxon>Actinomycetes</taxon>
        <taxon>Mycobacteriales</taxon>
        <taxon>Nocardiaceae</taxon>
        <taxon>Nocardia</taxon>
    </lineage>
</organism>
<accession>A0A7K0DDA8</accession>
<feature type="region of interest" description="Disordered" evidence="1">
    <location>
        <begin position="1"/>
        <end position="23"/>
    </location>
</feature>
<keyword evidence="4" id="KW-1185">Reference proteome</keyword>
<feature type="compositionally biased region" description="Basic and acidic residues" evidence="1">
    <location>
        <begin position="330"/>
        <end position="341"/>
    </location>
</feature>
<evidence type="ECO:0000313" key="4">
    <source>
        <dbReference type="Proteomes" id="UP000438448"/>
    </source>
</evidence>
<gene>
    <name evidence="3" type="ORF">NRB20_68280</name>
</gene>
<dbReference type="Pfam" id="PF13560">
    <property type="entry name" value="HTH_31"/>
    <property type="match status" value="1"/>
</dbReference>
<dbReference type="Pfam" id="PF17765">
    <property type="entry name" value="MLTR_LBD"/>
    <property type="match status" value="1"/>
</dbReference>
<feature type="region of interest" description="Disordered" evidence="1">
    <location>
        <begin position="321"/>
        <end position="341"/>
    </location>
</feature>
<dbReference type="InterPro" id="IPR010982">
    <property type="entry name" value="Lambda_DNA-bd_dom_sf"/>
</dbReference>
<dbReference type="SMART" id="SM00530">
    <property type="entry name" value="HTH_XRE"/>
    <property type="match status" value="1"/>
</dbReference>
<dbReference type="SUPFAM" id="SSF47413">
    <property type="entry name" value="lambda repressor-like DNA-binding domains"/>
    <property type="match status" value="1"/>
</dbReference>
<dbReference type="PANTHER" id="PTHR35010">
    <property type="entry name" value="BLL4672 PROTEIN-RELATED"/>
    <property type="match status" value="1"/>
</dbReference>
<dbReference type="GO" id="GO:0003677">
    <property type="term" value="F:DNA binding"/>
    <property type="evidence" value="ECO:0007669"/>
    <property type="project" value="InterPro"/>
</dbReference>
<dbReference type="Gene3D" id="1.10.260.40">
    <property type="entry name" value="lambda repressor-like DNA-binding domains"/>
    <property type="match status" value="1"/>
</dbReference>
<reference evidence="3 4" key="1">
    <citation type="submission" date="2019-10" db="EMBL/GenBank/DDBJ databases">
        <title>Nocardia macrotermitis sp. nov. and Nocardia aurantia sp. nov., isolated from the gut of fungus growing-termite Macrotermes natalensis.</title>
        <authorList>
            <person name="Benndorf R."/>
            <person name="Schwitalla J."/>
            <person name="Martin K."/>
            <person name="De Beer W."/>
            <person name="Kaster A.-K."/>
            <person name="Vollmers J."/>
            <person name="Poulsen M."/>
            <person name="Beemelmanns C."/>
        </authorList>
    </citation>
    <scope>NUCLEOTIDE SEQUENCE [LARGE SCALE GENOMIC DNA]</scope>
    <source>
        <strain evidence="3 4">RB20</strain>
    </source>
</reference>
<proteinExistence type="predicted"/>
<evidence type="ECO:0000313" key="3">
    <source>
        <dbReference type="EMBL" id="MQY23697.1"/>
    </source>
</evidence>
<sequence>MRPCPSTLSTSNPEPATLPSARDRHFQVTVTAAPARQFERDSLEGMAGRPREADHEGMTTVSASAVPAAVAFGRELRRWRGRRRWSQLDLAIRADTTQRHLSFLEQGRSQPGRAMVVRLAESLRLSLRERNDLLVAAGYAPIFGESAMDTTELAPVRTALRQILSGHLPYPALIVDRVGVLIESNSAFDLFLEGCSPELLRPPINVRRLALHPEGLAPRVLNLPEWGRHVTESLRNRTRVSPDPDLEALTAELESYLPPTIPGPDYLGFAVPLRLHTDSGELQLITTLTSFATATDITLAELHLEAFLPADEPTARILRQRAESPAAASDEQRVAHRVDIR</sequence>
<name>A0A7K0DDA8_9NOCA</name>
<dbReference type="PROSITE" id="PS50943">
    <property type="entry name" value="HTH_CROC1"/>
    <property type="match status" value="1"/>
</dbReference>
<dbReference type="AlphaFoldDB" id="A0A7K0DDA8"/>
<evidence type="ECO:0000259" key="2">
    <source>
        <dbReference type="PROSITE" id="PS50943"/>
    </source>
</evidence>
<evidence type="ECO:0000256" key="1">
    <source>
        <dbReference type="SAM" id="MobiDB-lite"/>
    </source>
</evidence>
<dbReference type="EMBL" id="WEGK01000022">
    <property type="protein sequence ID" value="MQY23697.1"/>
    <property type="molecule type" value="Genomic_DNA"/>
</dbReference>
<dbReference type="Proteomes" id="UP000438448">
    <property type="component" value="Unassembled WGS sequence"/>
</dbReference>
<dbReference type="PANTHER" id="PTHR35010:SF4">
    <property type="entry name" value="BLL5781 PROTEIN"/>
    <property type="match status" value="1"/>
</dbReference>
<dbReference type="InterPro" id="IPR041413">
    <property type="entry name" value="MLTR_LBD"/>
</dbReference>
<comment type="caution">
    <text evidence="3">The sequence shown here is derived from an EMBL/GenBank/DDBJ whole genome shotgun (WGS) entry which is preliminary data.</text>
</comment>
<dbReference type="CDD" id="cd00093">
    <property type="entry name" value="HTH_XRE"/>
    <property type="match status" value="1"/>
</dbReference>
<feature type="domain" description="HTH cro/C1-type" evidence="2">
    <location>
        <begin position="76"/>
        <end position="130"/>
    </location>
</feature>